<organism evidence="1 2">
    <name type="scientific">Gonapodya prolifera (strain JEL478)</name>
    <name type="common">Monoblepharis prolifera</name>
    <dbReference type="NCBI Taxonomy" id="1344416"/>
    <lineage>
        <taxon>Eukaryota</taxon>
        <taxon>Fungi</taxon>
        <taxon>Fungi incertae sedis</taxon>
        <taxon>Chytridiomycota</taxon>
        <taxon>Chytridiomycota incertae sedis</taxon>
        <taxon>Monoblepharidomycetes</taxon>
        <taxon>Monoblepharidales</taxon>
        <taxon>Gonapodyaceae</taxon>
        <taxon>Gonapodya</taxon>
    </lineage>
</organism>
<evidence type="ECO:0000313" key="1">
    <source>
        <dbReference type="EMBL" id="KXS17241.1"/>
    </source>
</evidence>
<proteinExistence type="predicted"/>
<evidence type="ECO:0000313" key="2">
    <source>
        <dbReference type="Proteomes" id="UP000070544"/>
    </source>
</evidence>
<dbReference type="Proteomes" id="UP000070544">
    <property type="component" value="Unassembled WGS sequence"/>
</dbReference>
<dbReference type="EMBL" id="KQ965748">
    <property type="protein sequence ID" value="KXS17241.1"/>
    <property type="molecule type" value="Genomic_DNA"/>
</dbReference>
<name>A0A139AKD0_GONPJ</name>
<gene>
    <name evidence="1" type="ORF">M427DRAFT_493071</name>
</gene>
<accession>A0A139AKD0</accession>
<sequence length="141" mass="15169">MPLAIYFISFNLGWFTKTSTSGTPSSHLNTSAWASTRFEMSSDLSRGSDNTMVVRARGSSRRVDVAPKCSSCGTAVGSSRNAASPMQFARRRLLRCRSPFRAPMSSLSVISGSPFASTCRSRGGATPKSGPYCRAALLYRP</sequence>
<dbReference type="AlphaFoldDB" id="A0A139AKD0"/>
<protein>
    <submittedName>
        <fullName evidence="1">Uncharacterized protein</fullName>
    </submittedName>
</protein>
<keyword evidence="2" id="KW-1185">Reference proteome</keyword>
<reference evidence="1 2" key="1">
    <citation type="journal article" date="2015" name="Genome Biol. Evol.">
        <title>Phylogenomic analyses indicate that early fungi evolved digesting cell walls of algal ancestors of land plants.</title>
        <authorList>
            <person name="Chang Y."/>
            <person name="Wang S."/>
            <person name="Sekimoto S."/>
            <person name="Aerts A.L."/>
            <person name="Choi C."/>
            <person name="Clum A."/>
            <person name="LaButti K.M."/>
            <person name="Lindquist E.A."/>
            <person name="Yee Ngan C."/>
            <person name="Ohm R.A."/>
            <person name="Salamov A.A."/>
            <person name="Grigoriev I.V."/>
            <person name="Spatafora J.W."/>
            <person name="Berbee M.L."/>
        </authorList>
    </citation>
    <scope>NUCLEOTIDE SEQUENCE [LARGE SCALE GENOMIC DNA]</scope>
    <source>
        <strain evidence="1 2">JEL478</strain>
    </source>
</reference>